<feature type="transmembrane region" description="Helical" evidence="2">
    <location>
        <begin position="233"/>
        <end position="252"/>
    </location>
</feature>
<organism evidence="3 4">
    <name type="scientific">Thermopolyspora flexuosa</name>
    <dbReference type="NCBI Taxonomy" id="103836"/>
    <lineage>
        <taxon>Bacteria</taxon>
        <taxon>Bacillati</taxon>
        <taxon>Actinomycetota</taxon>
        <taxon>Actinomycetes</taxon>
        <taxon>Streptosporangiales</taxon>
        <taxon>Streptosporangiaceae</taxon>
        <taxon>Thermopolyspora</taxon>
    </lineage>
</organism>
<evidence type="ECO:0000256" key="2">
    <source>
        <dbReference type="SAM" id="Phobius"/>
    </source>
</evidence>
<name>A0A543J4G5_9ACTN</name>
<keyword evidence="2" id="KW-0812">Transmembrane</keyword>
<protein>
    <submittedName>
        <fullName evidence="3">Uncharacterized protein</fullName>
    </submittedName>
</protein>
<feature type="transmembrane region" description="Helical" evidence="2">
    <location>
        <begin position="258"/>
        <end position="279"/>
    </location>
</feature>
<feature type="compositionally biased region" description="Pro residues" evidence="1">
    <location>
        <begin position="1"/>
        <end position="12"/>
    </location>
</feature>
<feature type="transmembrane region" description="Helical" evidence="2">
    <location>
        <begin position="129"/>
        <end position="146"/>
    </location>
</feature>
<sequence length="423" mass="42700">MNHPPPPAPPPGTGRATPAGPPADAVPTAATEAASAPMAAAGTAGVPAAATAARPARPPYRPAVARLPLLAGAAVALVAGLWGGLARLEVAPVPQEAFAAEHGPLMALGFLGTLIALERAVALRRRWAYAAPALGGLGAVALAAGLAEAGRVALTAAAGWLVACYVVVVLERRPGRAVGVQLTGALAWYGGGLLWLRGYPVADLVPWPAAFLVLTIAGERLELAHVAFLRRRAADGLIATAGLLVAGVLISVPLPDAGWRVAGVGMLALAGWLAAFDVARRTVRGAGLTRFTAVCLLGGYAWLAVGGLLWAVAGRPDGELYDAALHAVFLGFVMSMVFGHAPVILPAVLRVRLPYGPAMYGPLALLHLALAARVAGDLAGIGPARTIGGVLGEVALAGFACCAVAAALRARRRVPGDVPREPS</sequence>
<feature type="transmembrane region" description="Helical" evidence="2">
    <location>
        <begin position="291"/>
        <end position="312"/>
    </location>
</feature>
<feature type="transmembrane region" description="Helical" evidence="2">
    <location>
        <begin position="204"/>
        <end position="221"/>
    </location>
</feature>
<feature type="region of interest" description="Disordered" evidence="1">
    <location>
        <begin position="1"/>
        <end position="37"/>
    </location>
</feature>
<dbReference type="AlphaFoldDB" id="A0A543J4G5"/>
<dbReference type="EMBL" id="VFPQ01000001">
    <property type="protein sequence ID" value="TQM77711.1"/>
    <property type="molecule type" value="Genomic_DNA"/>
</dbReference>
<feature type="transmembrane region" description="Helical" evidence="2">
    <location>
        <begin position="387"/>
        <end position="408"/>
    </location>
</feature>
<feature type="transmembrane region" description="Helical" evidence="2">
    <location>
        <begin position="357"/>
        <end position="375"/>
    </location>
</feature>
<dbReference type="Proteomes" id="UP000319213">
    <property type="component" value="Unassembled WGS sequence"/>
</dbReference>
<feature type="transmembrane region" description="Helical" evidence="2">
    <location>
        <begin position="177"/>
        <end position="198"/>
    </location>
</feature>
<feature type="transmembrane region" description="Helical" evidence="2">
    <location>
        <begin position="64"/>
        <end position="85"/>
    </location>
</feature>
<dbReference type="RefSeq" id="WP_211350357.1">
    <property type="nucleotide sequence ID" value="NZ_BMPV01000002.1"/>
</dbReference>
<gene>
    <name evidence="3" type="ORF">FHX40_4482</name>
</gene>
<keyword evidence="2" id="KW-1133">Transmembrane helix</keyword>
<feature type="transmembrane region" description="Helical" evidence="2">
    <location>
        <begin position="324"/>
        <end position="345"/>
    </location>
</feature>
<evidence type="ECO:0000313" key="4">
    <source>
        <dbReference type="Proteomes" id="UP000319213"/>
    </source>
</evidence>
<keyword evidence="2" id="KW-0472">Membrane</keyword>
<feature type="transmembrane region" description="Helical" evidence="2">
    <location>
        <begin position="97"/>
        <end position="117"/>
    </location>
</feature>
<proteinExistence type="predicted"/>
<reference evidence="3 4" key="1">
    <citation type="submission" date="2019-06" db="EMBL/GenBank/DDBJ databases">
        <title>Sequencing the genomes of 1000 actinobacteria strains.</title>
        <authorList>
            <person name="Klenk H.-P."/>
        </authorList>
    </citation>
    <scope>NUCLEOTIDE SEQUENCE [LARGE SCALE GENOMIC DNA]</scope>
    <source>
        <strain evidence="3 4">DSM 43186</strain>
    </source>
</reference>
<feature type="compositionally biased region" description="Low complexity" evidence="1">
    <location>
        <begin position="13"/>
        <end position="37"/>
    </location>
</feature>
<feature type="transmembrane region" description="Helical" evidence="2">
    <location>
        <begin position="152"/>
        <end position="170"/>
    </location>
</feature>
<comment type="caution">
    <text evidence="3">The sequence shown here is derived from an EMBL/GenBank/DDBJ whole genome shotgun (WGS) entry which is preliminary data.</text>
</comment>
<evidence type="ECO:0000313" key="3">
    <source>
        <dbReference type="EMBL" id="TQM77711.1"/>
    </source>
</evidence>
<evidence type="ECO:0000256" key="1">
    <source>
        <dbReference type="SAM" id="MobiDB-lite"/>
    </source>
</evidence>
<keyword evidence="4" id="KW-1185">Reference proteome</keyword>
<accession>A0A543J4G5</accession>